<reference evidence="1" key="1">
    <citation type="submission" date="2021-03" db="EMBL/GenBank/DDBJ databases">
        <title>Alkalibacter marinus sp. nov., isolated from tidal flat sediment.</title>
        <authorList>
            <person name="Namirimu T."/>
            <person name="Yang J.-A."/>
            <person name="Yang S.-H."/>
            <person name="Kim Y.-J."/>
            <person name="Kwon K.K."/>
        </authorList>
    </citation>
    <scope>NUCLEOTIDE SEQUENCE</scope>
    <source>
        <strain evidence="1">ES005</strain>
    </source>
</reference>
<organism evidence="1 2">
    <name type="scientific">Alkalibacter rhizosphaerae</name>
    <dbReference type="NCBI Taxonomy" id="2815577"/>
    <lineage>
        <taxon>Bacteria</taxon>
        <taxon>Bacillati</taxon>
        <taxon>Bacillota</taxon>
        <taxon>Clostridia</taxon>
        <taxon>Eubacteriales</taxon>
        <taxon>Eubacteriaceae</taxon>
        <taxon>Alkalibacter</taxon>
    </lineage>
</organism>
<protein>
    <submittedName>
        <fullName evidence="1">Uncharacterized protein</fullName>
    </submittedName>
</protein>
<evidence type="ECO:0000313" key="2">
    <source>
        <dbReference type="Proteomes" id="UP000663499"/>
    </source>
</evidence>
<gene>
    <name evidence="1" type="ORF">J0B03_02050</name>
</gene>
<sequence>MIYLFLFIAGVGLIFLIQWGRESVMSERFFSQKETALQSGEKLLSNDEPIVVYMHHGIRIQEELEFYVEPDGLLLCSEATQYHIPLRNIVRVTVDMQNGPIDSKSLVKRFLAKMWKDKVHYVVIGYKNASQKLKVLTLHVPELTNETINKLNSLI</sequence>
<keyword evidence="2" id="KW-1185">Reference proteome</keyword>
<dbReference type="EMBL" id="CP071444">
    <property type="protein sequence ID" value="QSX08890.1"/>
    <property type="molecule type" value="Genomic_DNA"/>
</dbReference>
<dbReference type="KEGG" id="alka:J0B03_02050"/>
<accession>A0A975AIU3</accession>
<dbReference type="AlphaFoldDB" id="A0A975AIU3"/>
<dbReference type="Proteomes" id="UP000663499">
    <property type="component" value="Chromosome"/>
</dbReference>
<dbReference type="RefSeq" id="WP_207300231.1">
    <property type="nucleotide sequence ID" value="NZ_CP071444.1"/>
</dbReference>
<name>A0A975AIU3_9FIRM</name>
<proteinExistence type="predicted"/>
<evidence type="ECO:0000313" key="1">
    <source>
        <dbReference type="EMBL" id="QSX08890.1"/>
    </source>
</evidence>